<organism evidence="1 2">
    <name type="scientific">Sulfobacillus harzensis</name>
    <dbReference type="NCBI Taxonomy" id="2729629"/>
    <lineage>
        <taxon>Bacteria</taxon>
        <taxon>Bacillati</taxon>
        <taxon>Bacillota</taxon>
        <taxon>Clostridia</taxon>
        <taxon>Eubacteriales</taxon>
        <taxon>Clostridiales Family XVII. Incertae Sedis</taxon>
        <taxon>Sulfobacillus</taxon>
    </lineage>
</organism>
<comment type="caution">
    <text evidence="1">The sequence shown here is derived from an EMBL/GenBank/DDBJ whole genome shotgun (WGS) entry which is preliminary data.</text>
</comment>
<gene>
    <name evidence="1" type="ORF">HIJ39_11880</name>
</gene>
<dbReference type="RefSeq" id="WP_169099944.1">
    <property type="nucleotide sequence ID" value="NZ_JABBVZ010000038.1"/>
</dbReference>
<reference evidence="1 2" key="1">
    <citation type="submission" date="2020-04" db="EMBL/GenBank/DDBJ databases">
        <authorList>
            <person name="Zhang R."/>
            <person name="Schippers A."/>
        </authorList>
    </citation>
    <scope>NUCLEOTIDE SEQUENCE [LARGE SCALE GENOMIC DNA]</scope>
    <source>
        <strain evidence="1 2">DSM 109850</strain>
    </source>
</reference>
<evidence type="ECO:0000313" key="2">
    <source>
        <dbReference type="Proteomes" id="UP000533476"/>
    </source>
</evidence>
<dbReference type="PANTHER" id="PTHR11941">
    <property type="entry name" value="ENOYL-COA HYDRATASE-RELATED"/>
    <property type="match status" value="1"/>
</dbReference>
<keyword evidence="2" id="KW-1185">Reference proteome</keyword>
<sequence length="260" mass="28033">MSNLKVIKGPVTEVAINRPEVRNALNTETIEELITLLEAVGSDPAVEVVILTGTGERAFCAGADLSEVRALSGEDAVRSYFGNMARLIGTLQNLPQPVIGAVFGYTLAGGMGLAAGVDLLIAADDTRFGLPEVKVGLYPMVVTAPISRLIGPRRALELGLTGKMIDVKEATEWGFVNRVVPKAELMNEAHRMAEEIRAGSPFIARLGKEGWRLAQDMEMGRAMEMLKNLVSMVALSEDSQEGVSAFVEKRAPEWPSRQGR</sequence>
<dbReference type="GO" id="GO:0006635">
    <property type="term" value="P:fatty acid beta-oxidation"/>
    <property type="evidence" value="ECO:0007669"/>
    <property type="project" value="TreeGrafter"/>
</dbReference>
<keyword evidence="1" id="KW-0413">Isomerase</keyword>
<dbReference type="InterPro" id="IPR029045">
    <property type="entry name" value="ClpP/crotonase-like_dom_sf"/>
</dbReference>
<dbReference type="EMBL" id="JABBVZ010000038">
    <property type="protein sequence ID" value="NMP23041.1"/>
    <property type="molecule type" value="Genomic_DNA"/>
</dbReference>
<dbReference type="SUPFAM" id="SSF52096">
    <property type="entry name" value="ClpP/crotonase"/>
    <property type="match status" value="1"/>
</dbReference>
<dbReference type="Pfam" id="PF00378">
    <property type="entry name" value="ECH_1"/>
    <property type="match status" value="1"/>
</dbReference>
<accession>A0A7Y0Q3J5</accession>
<protein>
    <submittedName>
        <fullName evidence="1">Enoyl-CoA hydratase/isomerase family protein</fullName>
    </submittedName>
</protein>
<dbReference type="CDD" id="cd06558">
    <property type="entry name" value="crotonase-like"/>
    <property type="match status" value="1"/>
</dbReference>
<dbReference type="Gene3D" id="3.90.226.10">
    <property type="entry name" value="2-enoyl-CoA Hydratase, Chain A, domain 1"/>
    <property type="match status" value="1"/>
</dbReference>
<proteinExistence type="predicted"/>
<dbReference type="Proteomes" id="UP000533476">
    <property type="component" value="Unassembled WGS sequence"/>
</dbReference>
<evidence type="ECO:0000313" key="1">
    <source>
        <dbReference type="EMBL" id="NMP23041.1"/>
    </source>
</evidence>
<dbReference type="AlphaFoldDB" id="A0A7Y0Q3J5"/>
<dbReference type="PANTHER" id="PTHR11941:SF54">
    <property type="entry name" value="ENOYL-COA HYDRATASE, MITOCHONDRIAL"/>
    <property type="match status" value="1"/>
</dbReference>
<dbReference type="InterPro" id="IPR001753">
    <property type="entry name" value="Enoyl-CoA_hydra/iso"/>
</dbReference>
<name>A0A7Y0Q3J5_9FIRM</name>
<dbReference type="GO" id="GO:0016853">
    <property type="term" value="F:isomerase activity"/>
    <property type="evidence" value="ECO:0007669"/>
    <property type="project" value="UniProtKB-KW"/>
</dbReference>